<gene>
    <name evidence="3" type="ORF">R1flu_026744</name>
</gene>
<comment type="caution">
    <text evidence="3">The sequence shown here is derived from an EMBL/GenBank/DDBJ whole genome shotgun (WGS) entry which is preliminary data.</text>
</comment>
<evidence type="ECO:0000313" key="3">
    <source>
        <dbReference type="EMBL" id="KAL2608171.1"/>
    </source>
</evidence>
<feature type="signal peptide" evidence="2">
    <location>
        <begin position="1"/>
        <end position="18"/>
    </location>
</feature>
<accession>A0ABD1XJU0</accession>
<proteinExistence type="predicted"/>
<evidence type="ECO:0000256" key="1">
    <source>
        <dbReference type="SAM" id="MobiDB-lite"/>
    </source>
</evidence>
<reference evidence="3 4" key="1">
    <citation type="submission" date="2024-09" db="EMBL/GenBank/DDBJ databases">
        <title>Chromosome-scale assembly of Riccia fluitans.</title>
        <authorList>
            <person name="Paukszto L."/>
            <person name="Sawicki J."/>
            <person name="Karawczyk K."/>
            <person name="Piernik-Szablinska J."/>
            <person name="Szczecinska M."/>
            <person name="Mazdziarz M."/>
        </authorList>
    </citation>
    <scope>NUCLEOTIDE SEQUENCE [LARGE SCALE GENOMIC DNA]</scope>
    <source>
        <strain evidence="3">Rf_01</strain>
        <tissue evidence="3">Aerial parts of the thallus</tissue>
    </source>
</reference>
<keyword evidence="2" id="KW-0732">Signal</keyword>
<organism evidence="3 4">
    <name type="scientific">Riccia fluitans</name>
    <dbReference type="NCBI Taxonomy" id="41844"/>
    <lineage>
        <taxon>Eukaryota</taxon>
        <taxon>Viridiplantae</taxon>
        <taxon>Streptophyta</taxon>
        <taxon>Embryophyta</taxon>
        <taxon>Marchantiophyta</taxon>
        <taxon>Marchantiopsida</taxon>
        <taxon>Marchantiidae</taxon>
        <taxon>Marchantiales</taxon>
        <taxon>Ricciaceae</taxon>
        <taxon>Riccia</taxon>
    </lineage>
</organism>
<feature type="region of interest" description="Disordered" evidence="1">
    <location>
        <begin position="75"/>
        <end position="95"/>
    </location>
</feature>
<keyword evidence="4" id="KW-1185">Reference proteome</keyword>
<protein>
    <recommendedName>
        <fullName evidence="5">Secreted protein</fullName>
    </recommendedName>
</protein>
<dbReference type="Proteomes" id="UP001605036">
    <property type="component" value="Unassembled WGS sequence"/>
</dbReference>
<evidence type="ECO:0000313" key="4">
    <source>
        <dbReference type="Proteomes" id="UP001605036"/>
    </source>
</evidence>
<feature type="chain" id="PRO_5044812062" description="Secreted protein" evidence="2">
    <location>
        <begin position="19"/>
        <end position="95"/>
    </location>
</feature>
<evidence type="ECO:0000256" key="2">
    <source>
        <dbReference type="SAM" id="SignalP"/>
    </source>
</evidence>
<sequence length="95" mass="9995">MFLATVLPMLTFLPPSWLSHVLLGEFPCSGGCRSGIWGDEGLAAGMRDGGGSIPWKAVTGLPMILSGYEWWEPASPSGGPNYGVEGSTEPACPKR</sequence>
<dbReference type="AlphaFoldDB" id="A0ABD1XJU0"/>
<dbReference type="EMBL" id="JBHFFA010000008">
    <property type="protein sequence ID" value="KAL2608171.1"/>
    <property type="molecule type" value="Genomic_DNA"/>
</dbReference>
<name>A0ABD1XJU0_9MARC</name>
<evidence type="ECO:0008006" key="5">
    <source>
        <dbReference type="Google" id="ProtNLM"/>
    </source>
</evidence>